<keyword evidence="2" id="KW-0677">Repeat</keyword>
<keyword evidence="9" id="KW-1185">Reference proteome</keyword>
<dbReference type="EMBL" id="JAKOGI010000003">
    <property type="protein sequence ID" value="KAJ8452676.1"/>
    <property type="molecule type" value="Genomic_DNA"/>
</dbReference>
<feature type="domain" description="Myb-like" evidence="6">
    <location>
        <begin position="47"/>
        <end position="98"/>
    </location>
</feature>
<evidence type="ECO:0000313" key="9">
    <source>
        <dbReference type="Proteomes" id="UP001153076"/>
    </source>
</evidence>
<dbReference type="GO" id="GO:0005634">
    <property type="term" value="C:nucleus"/>
    <property type="evidence" value="ECO:0007669"/>
    <property type="project" value="UniProtKB-SubCell"/>
</dbReference>
<dbReference type="SMART" id="SM00717">
    <property type="entry name" value="SANT"/>
    <property type="match status" value="2"/>
</dbReference>
<dbReference type="Gene3D" id="1.10.10.60">
    <property type="entry name" value="Homeodomain-like"/>
    <property type="match status" value="2"/>
</dbReference>
<organism evidence="8 9">
    <name type="scientific">Carnegiea gigantea</name>
    <dbReference type="NCBI Taxonomy" id="171969"/>
    <lineage>
        <taxon>Eukaryota</taxon>
        <taxon>Viridiplantae</taxon>
        <taxon>Streptophyta</taxon>
        <taxon>Embryophyta</taxon>
        <taxon>Tracheophyta</taxon>
        <taxon>Spermatophyta</taxon>
        <taxon>Magnoliopsida</taxon>
        <taxon>eudicotyledons</taxon>
        <taxon>Gunneridae</taxon>
        <taxon>Pentapetalae</taxon>
        <taxon>Caryophyllales</taxon>
        <taxon>Cactineae</taxon>
        <taxon>Cactaceae</taxon>
        <taxon>Cactoideae</taxon>
        <taxon>Echinocereeae</taxon>
        <taxon>Carnegiea</taxon>
    </lineage>
</organism>
<dbReference type="PANTHER" id="PTHR45614">
    <property type="entry name" value="MYB PROTEIN-RELATED"/>
    <property type="match status" value="1"/>
</dbReference>
<feature type="domain" description="HTH myb-type" evidence="7">
    <location>
        <begin position="106"/>
        <end position="153"/>
    </location>
</feature>
<dbReference type="PROSITE" id="PS51294">
    <property type="entry name" value="HTH_MYB"/>
    <property type="match status" value="2"/>
</dbReference>
<dbReference type="InterPro" id="IPR001005">
    <property type="entry name" value="SANT/Myb"/>
</dbReference>
<comment type="caution">
    <text evidence="8">The sequence shown here is derived from an EMBL/GenBank/DDBJ whole genome shotgun (WGS) entry which is preliminary data.</text>
</comment>
<dbReference type="InterPro" id="IPR050560">
    <property type="entry name" value="MYB_TF"/>
</dbReference>
<reference evidence="8" key="1">
    <citation type="submission" date="2022-04" db="EMBL/GenBank/DDBJ databases">
        <title>Carnegiea gigantea Genome sequencing and assembly v2.</title>
        <authorList>
            <person name="Copetti D."/>
            <person name="Sanderson M.J."/>
            <person name="Burquez A."/>
            <person name="Wojciechowski M.F."/>
        </authorList>
    </citation>
    <scope>NUCLEOTIDE SEQUENCE</scope>
    <source>
        <strain evidence="8">SGP5-SGP5p</strain>
        <tissue evidence="8">Aerial part</tissue>
    </source>
</reference>
<dbReference type="GO" id="GO:0000981">
    <property type="term" value="F:DNA-binding transcription factor activity, RNA polymerase II-specific"/>
    <property type="evidence" value="ECO:0007669"/>
    <property type="project" value="TreeGrafter"/>
</dbReference>
<feature type="domain" description="HTH myb-type" evidence="7">
    <location>
        <begin position="47"/>
        <end position="102"/>
    </location>
</feature>
<feature type="compositionally biased region" description="Basic and acidic residues" evidence="5">
    <location>
        <begin position="18"/>
        <end position="34"/>
    </location>
</feature>
<evidence type="ECO:0000256" key="4">
    <source>
        <dbReference type="ARBA" id="ARBA00023242"/>
    </source>
</evidence>
<keyword evidence="4" id="KW-0539">Nucleus</keyword>
<dbReference type="CDD" id="cd00167">
    <property type="entry name" value="SANT"/>
    <property type="match status" value="2"/>
</dbReference>
<dbReference type="FunFam" id="1.10.10.60:FF:000010">
    <property type="entry name" value="Transcriptional activator Myb isoform A"/>
    <property type="match status" value="1"/>
</dbReference>
<feature type="region of interest" description="Disordered" evidence="5">
    <location>
        <begin position="181"/>
        <end position="218"/>
    </location>
</feature>
<feature type="compositionally biased region" description="Basic and acidic residues" evidence="5">
    <location>
        <begin position="42"/>
        <end position="54"/>
    </location>
</feature>
<dbReference type="Proteomes" id="UP001153076">
    <property type="component" value="Unassembled WGS sequence"/>
</dbReference>
<protein>
    <submittedName>
        <fullName evidence="8">Uncharacterized protein</fullName>
    </submittedName>
</protein>
<dbReference type="Pfam" id="PF13921">
    <property type="entry name" value="Myb_DNA-bind_6"/>
    <property type="match status" value="1"/>
</dbReference>
<feature type="compositionally biased region" description="Low complexity" evidence="5">
    <location>
        <begin position="188"/>
        <end position="217"/>
    </location>
</feature>
<keyword evidence="3" id="KW-0238">DNA-binding</keyword>
<evidence type="ECO:0000259" key="7">
    <source>
        <dbReference type="PROSITE" id="PS51294"/>
    </source>
</evidence>
<evidence type="ECO:0000256" key="3">
    <source>
        <dbReference type="ARBA" id="ARBA00023125"/>
    </source>
</evidence>
<evidence type="ECO:0000256" key="2">
    <source>
        <dbReference type="ARBA" id="ARBA00022737"/>
    </source>
</evidence>
<proteinExistence type="predicted"/>
<dbReference type="OrthoDB" id="2143914at2759"/>
<dbReference type="GO" id="GO:0000978">
    <property type="term" value="F:RNA polymerase II cis-regulatory region sequence-specific DNA binding"/>
    <property type="evidence" value="ECO:0007669"/>
    <property type="project" value="TreeGrafter"/>
</dbReference>
<evidence type="ECO:0000256" key="1">
    <source>
        <dbReference type="ARBA" id="ARBA00004123"/>
    </source>
</evidence>
<feature type="domain" description="Myb-like" evidence="6">
    <location>
        <begin position="99"/>
        <end position="149"/>
    </location>
</feature>
<evidence type="ECO:0000256" key="5">
    <source>
        <dbReference type="SAM" id="MobiDB-lite"/>
    </source>
</evidence>
<dbReference type="SUPFAM" id="SSF46689">
    <property type="entry name" value="Homeodomain-like"/>
    <property type="match status" value="1"/>
</dbReference>
<accession>A0A9Q1L1I8</accession>
<sequence>MHDIKFADALLLDEEGGSEERERRQNEASTKDGNQEASNGKRSKEKEQPLTKGQWTKEEDRLLIYLVNEHGPKRWTLIAKGLKGRAGKQCRERWHNHLRPNIKMEAWTEEEEVILVESHRMHGNKWSHIAKRIPGRTENNIKNHWNVTLRKLQNNPTRKSRKLLIKAPSTPLERYIVSLNQPSNAKNPRSNSSPEPSPSSSTVSLSATSSGEGSSQGLRGAVNEQNVLEGSQNSDQSPSVPVSFPMPMQYSLMKERSSNPSRPFVGAHNQVRALDGLDGMQQEVVGESSADQNMMMIPNDQAPYCPAYSIDDNSLLDHGVATNNYDYQAMSDDVMMMLINHQDIG</sequence>
<name>A0A9Q1L1I8_9CARY</name>
<feature type="region of interest" description="Disordered" evidence="5">
    <location>
        <begin position="1"/>
        <end position="54"/>
    </location>
</feature>
<dbReference type="PROSITE" id="PS50090">
    <property type="entry name" value="MYB_LIKE"/>
    <property type="match status" value="2"/>
</dbReference>
<dbReference type="PANTHER" id="PTHR45614:SF218">
    <property type="entry name" value="TRANSCRIPTION FACTOR MYB119-RELATED"/>
    <property type="match status" value="1"/>
</dbReference>
<evidence type="ECO:0000313" key="8">
    <source>
        <dbReference type="EMBL" id="KAJ8452676.1"/>
    </source>
</evidence>
<dbReference type="AlphaFoldDB" id="A0A9Q1L1I8"/>
<dbReference type="InterPro" id="IPR009057">
    <property type="entry name" value="Homeodomain-like_sf"/>
</dbReference>
<evidence type="ECO:0000259" key="6">
    <source>
        <dbReference type="PROSITE" id="PS50090"/>
    </source>
</evidence>
<dbReference type="InterPro" id="IPR017930">
    <property type="entry name" value="Myb_dom"/>
</dbReference>
<gene>
    <name evidence="8" type="ORF">Cgig2_005012</name>
</gene>
<comment type="subcellular location">
    <subcellularLocation>
        <location evidence="1">Nucleus</location>
    </subcellularLocation>
</comment>